<protein>
    <submittedName>
        <fullName evidence="1">Uncharacterized protein</fullName>
    </submittedName>
</protein>
<evidence type="ECO:0000313" key="2">
    <source>
        <dbReference type="Proteomes" id="UP000028135"/>
    </source>
</evidence>
<proteinExistence type="predicted"/>
<dbReference type="Proteomes" id="UP000028135">
    <property type="component" value="Unassembled WGS sequence"/>
</dbReference>
<name>A0A8E0WPZ2_9SPHN</name>
<gene>
    <name evidence="1" type="ORF">AL00_16900</name>
</gene>
<comment type="caution">
    <text evidence="1">The sequence shown here is derived from an EMBL/GenBank/DDBJ whole genome shotgun (WGS) entry which is preliminary data.</text>
</comment>
<reference evidence="1 2" key="1">
    <citation type="submission" date="2014-05" db="EMBL/GenBank/DDBJ databases">
        <title>Genome Announcement of Sphingobium lucknowense F2.</title>
        <authorList>
            <person name="Lal R."/>
            <person name="Negi V."/>
            <person name="Lata P."/>
            <person name="Sangwan N."/>
            <person name="Gupta S.K."/>
            <person name="Rao D.L.N."/>
            <person name="Das S."/>
        </authorList>
    </citation>
    <scope>NUCLEOTIDE SEQUENCE [LARGE SCALE GENOMIC DNA]</scope>
    <source>
        <strain evidence="1 2">F2</strain>
    </source>
</reference>
<dbReference type="EMBL" id="JANF02000081">
    <property type="protein sequence ID" value="KER35264.1"/>
    <property type="molecule type" value="Genomic_DNA"/>
</dbReference>
<organism evidence="1 2">
    <name type="scientific">Sphingobium indicum F2</name>
    <dbReference type="NCBI Taxonomy" id="1450518"/>
    <lineage>
        <taxon>Bacteria</taxon>
        <taxon>Pseudomonadati</taxon>
        <taxon>Pseudomonadota</taxon>
        <taxon>Alphaproteobacteria</taxon>
        <taxon>Sphingomonadales</taxon>
        <taxon>Sphingomonadaceae</taxon>
        <taxon>Sphingobium</taxon>
    </lineage>
</organism>
<sequence length="127" mass="14136">MRRLTAEHVELHWAVAWGSIIDVAKDLLKHSAKFRNVTFGAAFCQMDPDLIEALVGMSNAQGACRFPKGAYHPQVYLLQVRRRSSSHCREGASRCTVFQDLFAFSRSCRKYGVPLTADFATAYHGGG</sequence>
<dbReference type="AlphaFoldDB" id="A0A8E0WPZ2"/>
<accession>A0A8E0WPZ2</accession>
<dbReference type="RefSeq" id="WP_020818195.1">
    <property type="nucleotide sequence ID" value="NZ_JANF02000081.1"/>
</dbReference>
<evidence type="ECO:0000313" key="1">
    <source>
        <dbReference type="EMBL" id="KER35264.1"/>
    </source>
</evidence>